<feature type="compositionally biased region" description="Basic and acidic residues" evidence="8">
    <location>
        <begin position="827"/>
        <end position="846"/>
    </location>
</feature>
<dbReference type="EMBL" id="HBNR01088975">
    <property type="protein sequence ID" value="CAE4667456.1"/>
    <property type="molecule type" value="Transcribed_RNA"/>
</dbReference>
<evidence type="ECO:0000259" key="12">
    <source>
        <dbReference type="PROSITE" id="PS50112"/>
    </source>
</evidence>
<feature type="domain" description="Response regulatory" evidence="11">
    <location>
        <begin position="651"/>
        <end position="775"/>
    </location>
</feature>
<dbReference type="SUPFAM" id="SSF52172">
    <property type="entry name" value="CheY-like"/>
    <property type="match status" value="1"/>
</dbReference>
<dbReference type="InterPro" id="IPR005467">
    <property type="entry name" value="His_kinase_dom"/>
</dbReference>
<dbReference type="GO" id="GO:0005886">
    <property type="term" value="C:plasma membrane"/>
    <property type="evidence" value="ECO:0007669"/>
    <property type="project" value="TreeGrafter"/>
</dbReference>
<dbReference type="AlphaFoldDB" id="A0A7S4VUW0"/>
<dbReference type="InterPro" id="IPR013767">
    <property type="entry name" value="PAS_fold"/>
</dbReference>
<dbReference type="GO" id="GO:0000155">
    <property type="term" value="F:phosphorelay sensor kinase activity"/>
    <property type="evidence" value="ECO:0007669"/>
    <property type="project" value="InterPro"/>
</dbReference>
<evidence type="ECO:0000259" key="10">
    <source>
        <dbReference type="PROSITE" id="PS50109"/>
    </source>
</evidence>
<feature type="domain" description="Histidine kinase" evidence="10">
    <location>
        <begin position="384"/>
        <end position="614"/>
    </location>
</feature>
<dbReference type="Pfam" id="PF00989">
    <property type="entry name" value="PAS"/>
    <property type="match status" value="1"/>
</dbReference>
<dbReference type="Gene3D" id="3.30.565.10">
    <property type="entry name" value="Histidine kinase-like ATPase, C-terminal domain"/>
    <property type="match status" value="1"/>
</dbReference>
<dbReference type="Pfam" id="PF02518">
    <property type="entry name" value="HATPase_c"/>
    <property type="match status" value="1"/>
</dbReference>
<accession>A0A7S4VUW0</accession>
<keyword evidence="4" id="KW-0808">Transferase</keyword>
<dbReference type="PANTHER" id="PTHR43047:SF71">
    <property type="entry name" value="HISTIDINE KINASE CONTAINING CHEY-HOMOLOGOUS RECEIVER DOMAIN-RELATED"/>
    <property type="match status" value="1"/>
</dbReference>
<name>A0A7S4VUW0_9DINO</name>
<gene>
    <name evidence="13" type="ORF">AMON00008_LOCUS63797</name>
</gene>
<dbReference type="GO" id="GO:0006355">
    <property type="term" value="P:regulation of DNA-templated transcription"/>
    <property type="evidence" value="ECO:0007669"/>
    <property type="project" value="InterPro"/>
</dbReference>
<evidence type="ECO:0000256" key="6">
    <source>
        <dbReference type="PROSITE-ProRule" id="PRU00169"/>
    </source>
</evidence>
<feature type="region of interest" description="Disordered" evidence="8">
    <location>
        <begin position="1196"/>
        <end position="1235"/>
    </location>
</feature>
<dbReference type="CDD" id="cd00082">
    <property type="entry name" value="HisKA"/>
    <property type="match status" value="1"/>
</dbReference>
<dbReference type="InterPro" id="IPR003661">
    <property type="entry name" value="HisK_dim/P_dom"/>
</dbReference>
<sequence length="1235" mass="134724">MGENLYRQLRAHTLGDSMLTCLEYCVKVSLGLYLYCTKGGVMHGDMLAVGGARVVYFGRVAEWSVCIPLVVLLSNRAFLPHCKAWPAMARSAPCLAACFVYTWAAWLVTVPPSNWVRGLMFVLSTTGFILTTVDQFMLAFVHRHDQLFLMKVGLVIYQVIMFIGYMVMWVLGRGNLVSSLFEQSYYAYCDATVKVFQGILLAIIRHRTDLLMIRRWWMAAMSGSQDMQTLIQKAQLPILGLDMHGRVTVWNQSLETLTGFSFADVRQLQLTDVISAKSRPALEKALSQMTGDVSKFAQNLGAKAQGQTGERIESLWPSSNLVELAIPVKESGQISKQVRQMAMSFVPKLDKEGRPAGFMAVGQDLSEVSELKFVQARKSALMAMLSHEIRSPLHGIMGLSGAMLDSEAGKAMSKQLGMIHACTDRLLDLVTNVMFLAQRERHQMEKTDVPRPSEPVSFPALVDEVMTLTRIAVDKSGRKLLKPTVELVNNVSGKALPLVPGDRQKCAQLLYNLLTNACKFTHNGSITIDATYVAEQKAFEIDVADTGKGISEEGQRRVFQPFEQETSGGGRTFQGIGLGLSVCTEIVKLHGGELRLASELGRGSTFTVSLPCDGSLGLAERVVPEALEEGQEVRVPEGAPSPDPLEHVPPLVLSVDDDEVNQEVVKSSLSDFCTVITAMDGKQALAVLEEASASKGRFPDIILLDIQMPGMTGYECCEKVRSHIESGHLNLPIVMVSARMPYEQTAIKGYNSGMTDFLAKPFHKEVLRRKVRVAMESKAEAKQACGRARGHLSRRGSEANAGHGASVMYVAQDASVRIRAEQKKNEELRDELETMQRQVAEQREEESAGAEKIAAAEERASKAEVLVAELKQKLEQLEQQQQQQQQQHPCVENAGANAEGAEAGAKALQPAREGADARAREAEARASGLQQLVEDQRVRLEHLERQLAGGGQEAREAEARAAGLQRVVEDQRRQIARLERRVAGGREPRTLPPVPGGSPVRAGEAEELRRRVERLTLQQESSAREAESKARLAVELQRRVEELQQDLNASLAMREVDGRAREVKAGDMQHRLHSPQRRGSAELPPASFALPSVTAASPGTPAPVFAGANGCGRCSGLQRRAEALARSLLGARAIVSVLGSRVQMQARVAGQCRELLQPHGAGWQGGYGAASPILERTLVAAQLSLVEQAASSSDELAKAVFEDAPDERSDGSAADMRAAGASYPFPDSPPGHMGD</sequence>
<dbReference type="Pfam" id="PF00072">
    <property type="entry name" value="Response_reg"/>
    <property type="match status" value="1"/>
</dbReference>
<keyword evidence="9" id="KW-0812">Transmembrane</keyword>
<dbReference type="SUPFAM" id="SSF55785">
    <property type="entry name" value="PYP-like sensor domain (PAS domain)"/>
    <property type="match status" value="1"/>
</dbReference>
<feature type="transmembrane region" description="Helical" evidence="9">
    <location>
        <begin position="56"/>
        <end position="75"/>
    </location>
</feature>
<keyword evidence="5" id="KW-0418">Kinase</keyword>
<organism evidence="13">
    <name type="scientific">Alexandrium monilatum</name>
    <dbReference type="NCBI Taxonomy" id="311494"/>
    <lineage>
        <taxon>Eukaryota</taxon>
        <taxon>Sar</taxon>
        <taxon>Alveolata</taxon>
        <taxon>Dinophyceae</taxon>
        <taxon>Gonyaulacales</taxon>
        <taxon>Pyrocystaceae</taxon>
        <taxon>Alexandrium</taxon>
    </lineage>
</organism>
<dbReference type="CDD" id="cd00130">
    <property type="entry name" value="PAS"/>
    <property type="match status" value="1"/>
</dbReference>
<feature type="domain" description="PAS" evidence="12">
    <location>
        <begin position="223"/>
        <end position="288"/>
    </location>
</feature>
<dbReference type="Gene3D" id="3.40.50.2300">
    <property type="match status" value="1"/>
</dbReference>
<dbReference type="SMART" id="SM00091">
    <property type="entry name" value="PAS"/>
    <property type="match status" value="1"/>
</dbReference>
<dbReference type="Gene3D" id="1.20.1070.10">
    <property type="entry name" value="Rhodopsin 7-helix transmembrane proteins"/>
    <property type="match status" value="1"/>
</dbReference>
<feature type="coiled-coil region" evidence="7">
    <location>
        <begin position="1005"/>
        <end position="1053"/>
    </location>
</feature>
<dbReference type="PROSITE" id="PS50112">
    <property type="entry name" value="PAS"/>
    <property type="match status" value="1"/>
</dbReference>
<dbReference type="CDD" id="cd17546">
    <property type="entry name" value="REC_hyHK_CKI1_RcsC-like"/>
    <property type="match status" value="1"/>
</dbReference>
<feature type="region of interest" description="Disordered" evidence="8">
    <location>
        <begin position="897"/>
        <end position="927"/>
    </location>
</feature>
<evidence type="ECO:0000256" key="4">
    <source>
        <dbReference type="ARBA" id="ARBA00022679"/>
    </source>
</evidence>
<dbReference type="InterPro" id="IPR036890">
    <property type="entry name" value="HATPase_C_sf"/>
</dbReference>
<feature type="transmembrane region" description="Helical" evidence="9">
    <location>
        <begin position="87"/>
        <end position="106"/>
    </location>
</feature>
<dbReference type="InterPro" id="IPR035965">
    <property type="entry name" value="PAS-like_dom_sf"/>
</dbReference>
<dbReference type="PROSITE" id="PS50109">
    <property type="entry name" value="HIS_KIN"/>
    <property type="match status" value="1"/>
</dbReference>
<keyword evidence="3 6" id="KW-0597">Phosphoprotein</keyword>
<dbReference type="InterPro" id="IPR004358">
    <property type="entry name" value="Sig_transdc_His_kin-like_C"/>
</dbReference>
<proteinExistence type="predicted"/>
<dbReference type="CDD" id="cd16922">
    <property type="entry name" value="HATPase_EvgS-ArcB-TorS-like"/>
    <property type="match status" value="1"/>
</dbReference>
<dbReference type="Gene3D" id="3.30.450.20">
    <property type="entry name" value="PAS domain"/>
    <property type="match status" value="1"/>
</dbReference>
<feature type="region of interest" description="Disordered" evidence="8">
    <location>
        <begin position="827"/>
        <end position="856"/>
    </location>
</feature>
<dbReference type="SMART" id="SM00388">
    <property type="entry name" value="HisKA"/>
    <property type="match status" value="1"/>
</dbReference>
<evidence type="ECO:0000259" key="11">
    <source>
        <dbReference type="PROSITE" id="PS50110"/>
    </source>
</evidence>
<evidence type="ECO:0000256" key="9">
    <source>
        <dbReference type="SAM" id="Phobius"/>
    </source>
</evidence>
<dbReference type="PRINTS" id="PR00344">
    <property type="entry name" value="BCTRLSENSOR"/>
</dbReference>
<evidence type="ECO:0000256" key="1">
    <source>
        <dbReference type="ARBA" id="ARBA00000085"/>
    </source>
</evidence>
<feature type="compositionally biased region" description="Basic and acidic residues" evidence="8">
    <location>
        <begin position="913"/>
        <end position="924"/>
    </location>
</feature>
<feature type="region of interest" description="Disordered" evidence="8">
    <location>
        <begin position="782"/>
        <end position="804"/>
    </location>
</feature>
<dbReference type="InterPro" id="IPR003594">
    <property type="entry name" value="HATPase_dom"/>
</dbReference>
<evidence type="ECO:0000256" key="2">
    <source>
        <dbReference type="ARBA" id="ARBA00012438"/>
    </source>
</evidence>
<keyword evidence="9" id="KW-0472">Membrane</keyword>
<dbReference type="SMART" id="SM00387">
    <property type="entry name" value="HATPase_c"/>
    <property type="match status" value="1"/>
</dbReference>
<feature type="transmembrane region" description="Helical" evidence="9">
    <location>
        <begin position="118"/>
        <end position="140"/>
    </location>
</feature>
<feature type="transmembrane region" description="Helical" evidence="9">
    <location>
        <begin position="152"/>
        <end position="172"/>
    </location>
</feature>
<protein>
    <recommendedName>
        <fullName evidence="2">histidine kinase</fullName>
        <ecNumber evidence="2">2.7.13.3</ecNumber>
    </recommendedName>
</protein>
<dbReference type="EC" id="2.7.13.3" evidence="2"/>
<evidence type="ECO:0000256" key="8">
    <source>
        <dbReference type="SAM" id="MobiDB-lite"/>
    </source>
</evidence>
<dbReference type="PANTHER" id="PTHR43047">
    <property type="entry name" value="TWO-COMPONENT HISTIDINE PROTEIN KINASE"/>
    <property type="match status" value="1"/>
</dbReference>
<evidence type="ECO:0000256" key="3">
    <source>
        <dbReference type="ARBA" id="ARBA00022553"/>
    </source>
</evidence>
<dbReference type="InterPro" id="IPR001789">
    <property type="entry name" value="Sig_transdc_resp-reg_receiver"/>
</dbReference>
<comment type="catalytic activity">
    <reaction evidence="1">
        <text>ATP + protein L-histidine = ADP + protein N-phospho-L-histidine.</text>
        <dbReference type="EC" id="2.7.13.3"/>
    </reaction>
</comment>
<dbReference type="Gene3D" id="1.10.287.130">
    <property type="match status" value="1"/>
</dbReference>
<dbReference type="InterPro" id="IPR000014">
    <property type="entry name" value="PAS"/>
</dbReference>
<dbReference type="SUPFAM" id="SSF55874">
    <property type="entry name" value="ATPase domain of HSP90 chaperone/DNA topoisomerase II/histidine kinase"/>
    <property type="match status" value="1"/>
</dbReference>
<evidence type="ECO:0000256" key="7">
    <source>
        <dbReference type="SAM" id="Coils"/>
    </source>
</evidence>
<dbReference type="SUPFAM" id="SSF47384">
    <property type="entry name" value="Homodimeric domain of signal transducing histidine kinase"/>
    <property type="match status" value="1"/>
</dbReference>
<feature type="compositionally biased region" description="Basic and acidic residues" evidence="8">
    <location>
        <begin position="1196"/>
        <end position="1210"/>
    </location>
</feature>
<dbReference type="InterPro" id="IPR011006">
    <property type="entry name" value="CheY-like_superfamily"/>
</dbReference>
<keyword evidence="7" id="KW-0175">Coiled coil</keyword>
<keyword evidence="9" id="KW-1133">Transmembrane helix</keyword>
<evidence type="ECO:0000256" key="5">
    <source>
        <dbReference type="ARBA" id="ARBA00022777"/>
    </source>
</evidence>
<dbReference type="InterPro" id="IPR036097">
    <property type="entry name" value="HisK_dim/P_sf"/>
</dbReference>
<dbReference type="Pfam" id="PF00512">
    <property type="entry name" value="HisKA"/>
    <property type="match status" value="1"/>
</dbReference>
<reference evidence="13" key="1">
    <citation type="submission" date="2021-01" db="EMBL/GenBank/DDBJ databases">
        <authorList>
            <person name="Corre E."/>
            <person name="Pelletier E."/>
            <person name="Niang G."/>
            <person name="Scheremetjew M."/>
            <person name="Finn R."/>
            <person name="Kale V."/>
            <person name="Holt S."/>
            <person name="Cochrane G."/>
            <person name="Meng A."/>
            <person name="Brown T."/>
            <person name="Cohen L."/>
        </authorList>
    </citation>
    <scope>NUCLEOTIDE SEQUENCE</scope>
    <source>
        <strain evidence="13">CCMP3105</strain>
    </source>
</reference>
<dbReference type="GO" id="GO:0009927">
    <property type="term" value="F:histidine phosphotransfer kinase activity"/>
    <property type="evidence" value="ECO:0007669"/>
    <property type="project" value="TreeGrafter"/>
</dbReference>
<dbReference type="SMART" id="SM00448">
    <property type="entry name" value="REC"/>
    <property type="match status" value="1"/>
</dbReference>
<evidence type="ECO:0000313" key="13">
    <source>
        <dbReference type="EMBL" id="CAE4667456.1"/>
    </source>
</evidence>
<feature type="modified residue" description="4-aspartylphosphate" evidence="6">
    <location>
        <position position="705"/>
    </location>
</feature>
<dbReference type="PROSITE" id="PS50110">
    <property type="entry name" value="RESPONSE_REGULATORY"/>
    <property type="match status" value="1"/>
</dbReference>